<evidence type="ECO:0000256" key="1">
    <source>
        <dbReference type="SAM" id="MobiDB-lite"/>
    </source>
</evidence>
<evidence type="ECO:0000313" key="4">
    <source>
        <dbReference type="Proteomes" id="UP001280121"/>
    </source>
</evidence>
<comment type="caution">
    <text evidence="3">The sequence shown here is derived from an EMBL/GenBank/DDBJ whole genome shotgun (WGS) entry which is preliminary data.</text>
</comment>
<dbReference type="PANTHER" id="PTHR33429:SF24">
    <property type="entry name" value="EXPRESSED PROTEIN"/>
    <property type="match status" value="1"/>
</dbReference>
<dbReference type="EMBL" id="JANJYI010000002">
    <property type="protein sequence ID" value="KAK2660398.1"/>
    <property type="molecule type" value="Genomic_DNA"/>
</dbReference>
<keyword evidence="4" id="KW-1185">Reference proteome</keyword>
<feature type="transmembrane region" description="Helical" evidence="2">
    <location>
        <begin position="27"/>
        <end position="47"/>
    </location>
</feature>
<feature type="compositionally biased region" description="Basic and acidic residues" evidence="1">
    <location>
        <begin position="105"/>
        <end position="115"/>
    </location>
</feature>
<keyword evidence="2" id="KW-0812">Transmembrane</keyword>
<feature type="region of interest" description="Disordered" evidence="1">
    <location>
        <begin position="79"/>
        <end position="128"/>
    </location>
</feature>
<gene>
    <name evidence="3" type="ORF">Ddye_006931</name>
</gene>
<dbReference type="Proteomes" id="UP001280121">
    <property type="component" value="Unassembled WGS sequence"/>
</dbReference>
<proteinExistence type="predicted"/>
<reference evidence="3" key="1">
    <citation type="journal article" date="2023" name="Plant J.">
        <title>Genome sequences and population genomics provide insights into the demographic history, inbreeding, and mutation load of two 'living fossil' tree species of Dipteronia.</title>
        <authorList>
            <person name="Feng Y."/>
            <person name="Comes H.P."/>
            <person name="Chen J."/>
            <person name="Zhu S."/>
            <person name="Lu R."/>
            <person name="Zhang X."/>
            <person name="Li P."/>
            <person name="Qiu J."/>
            <person name="Olsen K.M."/>
            <person name="Qiu Y."/>
        </authorList>
    </citation>
    <scope>NUCLEOTIDE SEQUENCE</scope>
    <source>
        <strain evidence="3">KIB01</strain>
    </source>
</reference>
<evidence type="ECO:0000313" key="3">
    <source>
        <dbReference type="EMBL" id="KAK2660398.1"/>
    </source>
</evidence>
<protein>
    <submittedName>
        <fullName evidence="3">Uncharacterized protein</fullName>
    </submittedName>
</protein>
<keyword evidence="2" id="KW-1133">Transmembrane helix</keyword>
<dbReference type="PANTHER" id="PTHR33429">
    <property type="entry name" value="OS02G0708000 PROTEIN-RELATED"/>
    <property type="match status" value="1"/>
</dbReference>
<evidence type="ECO:0000256" key="2">
    <source>
        <dbReference type="SAM" id="Phobius"/>
    </source>
</evidence>
<accession>A0AAD9XJZ6</accession>
<sequence length="128" mass="13681">MSMPLDQQPPPVAVAQQTYNHSVHGSVGPVVAVLVVIIILGILAGMIGRLCSGKTIMGYGQYDIESWAESKCSTCIDGRITPPQPRVHVSSSDTSQLPAPISTETHQETKPEEQQHSTPSPPTTHVQS</sequence>
<dbReference type="AlphaFoldDB" id="A0AAD9XJZ6"/>
<name>A0AAD9XJZ6_9ROSI</name>
<keyword evidence="2" id="KW-0472">Membrane</keyword>
<organism evidence="3 4">
    <name type="scientific">Dipteronia dyeriana</name>
    <dbReference type="NCBI Taxonomy" id="168575"/>
    <lineage>
        <taxon>Eukaryota</taxon>
        <taxon>Viridiplantae</taxon>
        <taxon>Streptophyta</taxon>
        <taxon>Embryophyta</taxon>
        <taxon>Tracheophyta</taxon>
        <taxon>Spermatophyta</taxon>
        <taxon>Magnoliopsida</taxon>
        <taxon>eudicotyledons</taxon>
        <taxon>Gunneridae</taxon>
        <taxon>Pentapetalae</taxon>
        <taxon>rosids</taxon>
        <taxon>malvids</taxon>
        <taxon>Sapindales</taxon>
        <taxon>Sapindaceae</taxon>
        <taxon>Hippocastanoideae</taxon>
        <taxon>Acereae</taxon>
        <taxon>Dipteronia</taxon>
    </lineage>
</organism>